<dbReference type="AlphaFoldDB" id="A0A0B6Y6S2"/>
<feature type="non-terminal residue" evidence="1">
    <location>
        <position position="103"/>
    </location>
</feature>
<feature type="non-terminal residue" evidence="1">
    <location>
        <position position="1"/>
    </location>
</feature>
<sequence length="103" mass="12652">QNYNRSLYIKKNLKTIKEEYKHQGFKRDREKMPQPMNRGRVNAFKVFYKKCMIHEHPLAMDKHYEYHPTISDALRQIRADWNHCKPFFQNFWGNDVGLCIKYK</sequence>
<evidence type="ECO:0000313" key="1">
    <source>
        <dbReference type="EMBL" id="CEK51501.1"/>
    </source>
</evidence>
<dbReference type="EMBL" id="HACG01004636">
    <property type="protein sequence ID" value="CEK51501.1"/>
    <property type="molecule type" value="Transcribed_RNA"/>
</dbReference>
<organism evidence="1">
    <name type="scientific">Arion vulgaris</name>
    <dbReference type="NCBI Taxonomy" id="1028688"/>
    <lineage>
        <taxon>Eukaryota</taxon>
        <taxon>Metazoa</taxon>
        <taxon>Spiralia</taxon>
        <taxon>Lophotrochozoa</taxon>
        <taxon>Mollusca</taxon>
        <taxon>Gastropoda</taxon>
        <taxon>Heterobranchia</taxon>
        <taxon>Euthyneura</taxon>
        <taxon>Panpulmonata</taxon>
        <taxon>Eupulmonata</taxon>
        <taxon>Stylommatophora</taxon>
        <taxon>Helicina</taxon>
        <taxon>Arionoidea</taxon>
        <taxon>Arionidae</taxon>
        <taxon>Arion</taxon>
    </lineage>
</organism>
<protein>
    <submittedName>
        <fullName evidence="1">Uncharacterized protein</fullName>
    </submittedName>
</protein>
<gene>
    <name evidence="1" type="primary">ORF13581</name>
</gene>
<accession>A0A0B6Y6S2</accession>
<name>A0A0B6Y6S2_9EUPU</name>
<proteinExistence type="predicted"/>
<reference evidence="1" key="1">
    <citation type="submission" date="2014-12" db="EMBL/GenBank/DDBJ databases">
        <title>Insight into the proteome of Arion vulgaris.</title>
        <authorList>
            <person name="Aradska J."/>
            <person name="Bulat T."/>
            <person name="Smidak R."/>
            <person name="Sarate P."/>
            <person name="Gangsoo J."/>
            <person name="Sialana F."/>
            <person name="Bilban M."/>
            <person name="Lubec G."/>
        </authorList>
    </citation>
    <scope>NUCLEOTIDE SEQUENCE</scope>
    <source>
        <tissue evidence="1">Skin</tissue>
    </source>
</reference>